<evidence type="ECO:0000256" key="1">
    <source>
        <dbReference type="ARBA" id="ARBA00004496"/>
    </source>
</evidence>
<keyword evidence="8 10" id="KW-0239">DNA-directed DNA polymerase</keyword>
<accession>A0ABT8ZV01</accession>
<reference evidence="14" key="1">
    <citation type="submission" date="2023-07" db="EMBL/GenBank/DDBJ databases">
        <authorList>
            <person name="Kim M.K."/>
        </authorList>
    </citation>
    <scope>NUCLEOTIDE SEQUENCE</scope>
    <source>
        <strain evidence="14">CA1-15</strain>
    </source>
</reference>
<dbReference type="PANTHER" id="PTHR30478:SF0">
    <property type="entry name" value="BETA SLIDING CLAMP"/>
    <property type="match status" value="1"/>
</dbReference>
<dbReference type="Pfam" id="PF02767">
    <property type="entry name" value="DNA_pol3_beta_2"/>
    <property type="match status" value="1"/>
</dbReference>
<dbReference type="InterPro" id="IPR046938">
    <property type="entry name" value="DNA_clamp_sf"/>
</dbReference>
<evidence type="ECO:0000256" key="6">
    <source>
        <dbReference type="ARBA" id="ARBA00022695"/>
    </source>
</evidence>
<evidence type="ECO:0000256" key="2">
    <source>
        <dbReference type="ARBA" id="ARBA00010752"/>
    </source>
</evidence>
<comment type="function">
    <text evidence="10">Confers DNA tethering and processivity to DNA polymerases and other proteins. Acts as a clamp, forming a ring around DNA (a reaction catalyzed by the clamp-loading complex) which diffuses in an ATP-independent manner freely and bidirectionally along dsDNA. Initially characterized for its ability to contact the catalytic subunit of DNA polymerase III (Pol III), a complex, multichain enzyme responsible for most of the replicative synthesis in bacteria; Pol III exhibits 3'-5' exonuclease proofreading activity. The beta chain is required for initiation of replication as well as for processivity of DNA replication.</text>
</comment>
<evidence type="ECO:0000259" key="11">
    <source>
        <dbReference type="Pfam" id="PF00712"/>
    </source>
</evidence>
<dbReference type="Gene3D" id="3.70.10.10">
    <property type="match status" value="1"/>
</dbReference>
<dbReference type="Pfam" id="PF02768">
    <property type="entry name" value="DNA_pol3_beta_3"/>
    <property type="match status" value="1"/>
</dbReference>
<evidence type="ECO:0000256" key="5">
    <source>
        <dbReference type="ARBA" id="ARBA00022679"/>
    </source>
</evidence>
<keyword evidence="5 10" id="KW-0808">Transferase</keyword>
<dbReference type="PANTHER" id="PTHR30478">
    <property type="entry name" value="DNA POLYMERASE III SUBUNIT BETA"/>
    <property type="match status" value="1"/>
</dbReference>
<dbReference type="InterPro" id="IPR022637">
    <property type="entry name" value="DNA_polIII_beta_cen"/>
</dbReference>
<evidence type="ECO:0000259" key="12">
    <source>
        <dbReference type="Pfam" id="PF02767"/>
    </source>
</evidence>
<dbReference type="NCBIfam" id="TIGR00663">
    <property type="entry name" value="dnan"/>
    <property type="match status" value="1"/>
</dbReference>
<evidence type="ECO:0000313" key="14">
    <source>
        <dbReference type="EMBL" id="MDO7841098.1"/>
    </source>
</evidence>
<evidence type="ECO:0000259" key="13">
    <source>
        <dbReference type="Pfam" id="PF02768"/>
    </source>
</evidence>
<feature type="domain" description="DNA polymerase III beta sliding clamp N-terminal" evidence="11">
    <location>
        <begin position="7"/>
        <end position="121"/>
    </location>
</feature>
<comment type="similarity">
    <text evidence="2 10">Belongs to the beta sliding clamp family.</text>
</comment>
<dbReference type="Proteomes" id="UP001176468">
    <property type="component" value="Unassembled WGS sequence"/>
</dbReference>
<proteinExistence type="inferred from homology"/>
<dbReference type="SUPFAM" id="SSF55979">
    <property type="entry name" value="DNA clamp"/>
    <property type="match status" value="3"/>
</dbReference>
<evidence type="ECO:0000256" key="3">
    <source>
        <dbReference type="ARBA" id="ARBA00021035"/>
    </source>
</evidence>
<evidence type="ECO:0000256" key="9">
    <source>
        <dbReference type="ARBA" id="ARBA00023125"/>
    </source>
</evidence>
<name>A0ABT8ZV01_9SPHN</name>
<dbReference type="SMART" id="SM00480">
    <property type="entry name" value="POL3Bc"/>
    <property type="match status" value="1"/>
</dbReference>
<dbReference type="CDD" id="cd00140">
    <property type="entry name" value="beta_clamp"/>
    <property type="match status" value="1"/>
</dbReference>
<dbReference type="InterPro" id="IPR022634">
    <property type="entry name" value="DNA_polIII_beta_N"/>
</dbReference>
<protein>
    <recommendedName>
        <fullName evidence="3 10">Beta sliding clamp</fullName>
    </recommendedName>
</protein>
<dbReference type="RefSeq" id="WP_304559498.1">
    <property type="nucleotide sequence ID" value="NZ_JAUQSZ010000001.1"/>
</dbReference>
<organism evidence="14 15">
    <name type="scientific">Sphingomonas immobilis</name>
    <dbReference type="NCBI Taxonomy" id="3063997"/>
    <lineage>
        <taxon>Bacteria</taxon>
        <taxon>Pseudomonadati</taxon>
        <taxon>Pseudomonadota</taxon>
        <taxon>Alphaproteobacteria</taxon>
        <taxon>Sphingomonadales</taxon>
        <taxon>Sphingomonadaceae</taxon>
        <taxon>Sphingomonas</taxon>
    </lineage>
</organism>
<comment type="caution">
    <text evidence="14">The sequence shown here is derived from an EMBL/GenBank/DDBJ whole genome shotgun (WGS) entry which is preliminary data.</text>
</comment>
<dbReference type="InterPro" id="IPR022635">
    <property type="entry name" value="DNA_polIII_beta_C"/>
</dbReference>
<feature type="domain" description="DNA polymerase III beta sliding clamp central" evidence="12">
    <location>
        <begin position="134"/>
        <end position="248"/>
    </location>
</feature>
<dbReference type="PIRSF" id="PIRSF000804">
    <property type="entry name" value="DNA_pol_III_b"/>
    <property type="match status" value="1"/>
</dbReference>
<keyword evidence="7 10" id="KW-0235">DNA replication</keyword>
<evidence type="ECO:0000256" key="10">
    <source>
        <dbReference type="PIRNR" id="PIRNR000804"/>
    </source>
</evidence>
<keyword evidence="9" id="KW-0238">DNA-binding</keyword>
<feature type="domain" description="DNA polymerase III beta sliding clamp C-terminal" evidence="13">
    <location>
        <begin position="251"/>
        <end position="372"/>
    </location>
</feature>
<comment type="subcellular location">
    <subcellularLocation>
        <location evidence="1 10">Cytoplasm</location>
    </subcellularLocation>
</comment>
<dbReference type="Pfam" id="PF00712">
    <property type="entry name" value="DNA_pol3_beta"/>
    <property type="match status" value="1"/>
</dbReference>
<evidence type="ECO:0000256" key="7">
    <source>
        <dbReference type="ARBA" id="ARBA00022705"/>
    </source>
</evidence>
<comment type="subunit">
    <text evidence="10">Forms a ring-shaped head-to-tail homodimer around DNA.</text>
</comment>
<dbReference type="InterPro" id="IPR001001">
    <property type="entry name" value="DNA_polIII_beta"/>
</dbReference>
<keyword evidence="15" id="KW-1185">Reference proteome</keyword>
<evidence type="ECO:0000256" key="8">
    <source>
        <dbReference type="ARBA" id="ARBA00022932"/>
    </source>
</evidence>
<evidence type="ECO:0000256" key="4">
    <source>
        <dbReference type="ARBA" id="ARBA00022490"/>
    </source>
</evidence>
<evidence type="ECO:0000313" key="15">
    <source>
        <dbReference type="Proteomes" id="UP001176468"/>
    </source>
</evidence>
<dbReference type="GO" id="GO:0003887">
    <property type="term" value="F:DNA-directed DNA polymerase activity"/>
    <property type="evidence" value="ECO:0007669"/>
    <property type="project" value="UniProtKB-EC"/>
</dbReference>
<sequence>MTAGIKLVFDTGELGKALREVRGVVERTNAIPIYGNVLIEAVAGEPVRVVATNTDMTAERTVSAEILSPGSFTIAAHRLTDVVSAFQTGSHTEIATEDGAAVVRSGRARIRFGTLSPGDFPRPVQPEGATTFTLTAKEMLQAIDAVRHAISTIETQYWLCGIALQLRGDRLYFIALDNRRLARQSLPAPSGADGLPDTILSAATIEMLRPVLDRHNGDVTIQIDKNKARFSAGGFTLLAKVIEGTFPDYSRVIPSAPERTVRFVRTALDGALGRMNVVSEGMDRKGRLSLRRDAAIINLVSQQHGEGAEEIPCEYDAGDIDLGFNLKYLRDAISALDTDDVEFGFSASNPIAPVLINSNAAPGLELVVTPMRA</sequence>
<gene>
    <name evidence="14" type="primary">dnaN</name>
    <name evidence="14" type="ORF">Q5H94_02055</name>
</gene>
<dbReference type="EMBL" id="JAUQSZ010000001">
    <property type="protein sequence ID" value="MDO7841098.1"/>
    <property type="molecule type" value="Genomic_DNA"/>
</dbReference>
<dbReference type="Gene3D" id="3.10.150.10">
    <property type="entry name" value="DNA Polymerase III, subunit A, domain 2"/>
    <property type="match status" value="1"/>
</dbReference>
<keyword evidence="4 10" id="KW-0963">Cytoplasm</keyword>
<keyword evidence="6 10" id="KW-0548">Nucleotidyltransferase</keyword>